<dbReference type="CDD" id="cd05233">
    <property type="entry name" value="SDR_c"/>
    <property type="match status" value="1"/>
</dbReference>
<name>A0A9P2TB57_THEFU</name>
<dbReference type="AlphaFoldDB" id="A0A9P2TB57"/>
<dbReference type="Gene3D" id="3.40.50.720">
    <property type="entry name" value="NAD(P)-binding Rossmann-like Domain"/>
    <property type="match status" value="1"/>
</dbReference>
<dbReference type="GO" id="GO:0030497">
    <property type="term" value="P:fatty acid elongation"/>
    <property type="evidence" value="ECO:0007669"/>
    <property type="project" value="TreeGrafter"/>
</dbReference>
<proteinExistence type="inferred from homology"/>
<comment type="caution">
    <text evidence="3">The sequence shown here is derived from an EMBL/GenBank/DDBJ whole genome shotgun (WGS) entry which is preliminary data.</text>
</comment>
<dbReference type="FunFam" id="3.40.50.720:FF:000084">
    <property type="entry name" value="Short-chain dehydrogenase reductase"/>
    <property type="match status" value="1"/>
</dbReference>
<dbReference type="PANTHER" id="PTHR42760:SF135">
    <property type="entry name" value="BLL7886 PROTEIN"/>
    <property type="match status" value="1"/>
</dbReference>
<dbReference type="Proteomes" id="UP000014184">
    <property type="component" value="Unassembled WGS sequence"/>
</dbReference>
<gene>
    <name evidence="3" type="ORF">TM51_09481</name>
</gene>
<evidence type="ECO:0000256" key="1">
    <source>
        <dbReference type="ARBA" id="ARBA00006484"/>
    </source>
</evidence>
<evidence type="ECO:0000313" key="3">
    <source>
        <dbReference type="EMBL" id="EOR71095.1"/>
    </source>
</evidence>
<evidence type="ECO:0000313" key="4">
    <source>
        <dbReference type="Proteomes" id="UP000014184"/>
    </source>
</evidence>
<evidence type="ECO:0000256" key="2">
    <source>
        <dbReference type="ARBA" id="ARBA00023002"/>
    </source>
</evidence>
<organism evidence="3 4">
    <name type="scientific">Thermobifida fusca TM51</name>
    <dbReference type="NCBI Taxonomy" id="1169414"/>
    <lineage>
        <taxon>Bacteria</taxon>
        <taxon>Bacillati</taxon>
        <taxon>Actinomycetota</taxon>
        <taxon>Actinomycetes</taxon>
        <taxon>Streptosporangiales</taxon>
        <taxon>Nocardiopsidaceae</taxon>
        <taxon>Thermobifida</taxon>
    </lineage>
</organism>
<protein>
    <submittedName>
        <fullName evidence="3">3-ketoacyl-ACP reductase</fullName>
    </submittedName>
</protein>
<dbReference type="Pfam" id="PF13561">
    <property type="entry name" value="adh_short_C2"/>
    <property type="match status" value="1"/>
</dbReference>
<sequence length="250" mass="25834">MELGLRGAAVLVTGASRGIGRAIAQVFAEEGANLAICARTRAPLEVAARQLRETGAIVMAREVDVADAPALRAFVDEAAAELGGLDVVVSNVSGGGAVGWEGALRTDILPFTVLTDQAQEHLASSQRGGAVILISSTSALHVTAPSGPKPYGAVKAALNHHATALARALAPRGVRVNIVSPGPIEFEGGSWARRRDTDPDYYASVRARIPFGRLGRPEEVARAVAFLASPAASFITGANLVVDGGFLDRL</sequence>
<dbReference type="GO" id="GO:0016616">
    <property type="term" value="F:oxidoreductase activity, acting on the CH-OH group of donors, NAD or NADP as acceptor"/>
    <property type="evidence" value="ECO:0007669"/>
    <property type="project" value="TreeGrafter"/>
</dbReference>
<dbReference type="RefSeq" id="WP_011292265.1">
    <property type="nucleotide sequence ID" value="NZ_AOSG01000051.1"/>
</dbReference>
<dbReference type="PANTHER" id="PTHR42760">
    <property type="entry name" value="SHORT-CHAIN DEHYDROGENASES/REDUCTASES FAMILY MEMBER"/>
    <property type="match status" value="1"/>
</dbReference>
<comment type="similarity">
    <text evidence="1">Belongs to the short-chain dehydrogenases/reductases (SDR) family.</text>
</comment>
<dbReference type="SUPFAM" id="SSF51735">
    <property type="entry name" value="NAD(P)-binding Rossmann-fold domains"/>
    <property type="match status" value="1"/>
</dbReference>
<reference evidence="3 4" key="1">
    <citation type="journal article" date="2013" name="Genome Announc.">
        <title>Draft Genome Sequence of the Lignocellulose Decomposer Thermobifida fusca Strain TM51.</title>
        <authorList>
            <person name="Toth A."/>
            <person name="Barna T."/>
            <person name="Nagy I."/>
            <person name="Horvath B."/>
            <person name="Nagy I."/>
            <person name="Tancsics A."/>
            <person name="Kriszt B."/>
            <person name="Baka E."/>
            <person name="Fekete C."/>
            <person name="Kukolya J."/>
        </authorList>
    </citation>
    <scope>NUCLEOTIDE SEQUENCE [LARGE SCALE GENOMIC DNA]</scope>
    <source>
        <strain evidence="3 4">TM51</strain>
    </source>
</reference>
<dbReference type="InterPro" id="IPR036291">
    <property type="entry name" value="NAD(P)-bd_dom_sf"/>
</dbReference>
<keyword evidence="4" id="KW-1185">Reference proteome</keyword>
<accession>A0A9P2TB57</accession>
<keyword evidence="2" id="KW-0560">Oxidoreductase</keyword>
<dbReference type="EMBL" id="AOSG01000051">
    <property type="protein sequence ID" value="EOR71095.1"/>
    <property type="molecule type" value="Genomic_DNA"/>
</dbReference>
<dbReference type="InterPro" id="IPR002347">
    <property type="entry name" value="SDR_fam"/>
</dbReference>
<dbReference type="PRINTS" id="PR00081">
    <property type="entry name" value="GDHRDH"/>
</dbReference>